<evidence type="ECO:0000313" key="2">
    <source>
        <dbReference type="Proteomes" id="UP001177021"/>
    </source>
</evidence>
<gene>
    <name evidence="1" type="ORF">MILVUS5_LOCUS7440</name>
</gene>
<dbReference type="Proteomes" id="UP001177021">
    <property type="component" value="Unassembled WGS sequence"/>
</dbReference>
<name>A0ACB0IXJ2_TRIPR</name>
<keyword evidence="2" id="KW-1185">Reference proteome</keyword>
<comment type="caution">
    <text evidence="1">The sequence shown here is derived from an EMBL/GenBank/DDBJ whole genome shotgun (WGS) entry which is preliminary data.</text>
</comment>
<dbReference type="EMBL" id="CASHSV030000013">
    <property type="protein sequence ID" value="CAJ2637039.1"/>
    <property type="molecule type" value="Genomic_DNA"/>
</dbReference>
<evidence type="ECO:0000313" key="1">
    <source>
        <dbReference type="EMBL" id="CAJ2637039.1"/>
    </source>
</evidence>
<protein>
    <submittedName>
        <fullName evidence="1">Uncharacterized protein</fullName>
    </submittedName>
</protein>
<reference evidence="1" key="1">
    <citation type="submission" date="2023-10" db="EMBL/GenBank/DDBJ databases">
        <authorList>
            <person name="Rodriguez Cubillos JULIANA M."/>
            <person name="De Vega J."/>
        </authorList>
    </citation>
    <scope>NUCLEOTIDE SEQUENCE</scope>
</reference>
<accession>A0ACB0IXJ2</accession>
<sequence>MQAIFGFQEVLEIIQQGYAVVGDEGTAAQRTAYAANKKKDCKAIYLIHQSVDEVNFDKISTCTTAKQAWDTLERCHTGDAKVKKVKLQALRKQYEHVEMEETKKIEDFFNRVRNITNSMSLNGEVITDQQFCEKILRSLPSSTRNEEKGTDQALFANSKKKHDAGKNNWQKNKKKEGFENSKGSDKTESSHKGGGGSGNSKNSKKYSKKDVECYNCGKHGHYADECWFAKGNKGKGKKKYNDAANAVEEEEKSSSDEEDDVKLMMATLNEISNNTSNTDYWFLDTGCSNHMTSHKDWLIEIDASRKSKVRFADDRTLQAEGIGKLVINRDDGKHVIMEDVHYVPGMKSNLLSLGQLIQKGFAVTMKNNSLALFDAKKNLILKTPLSKNKTFQINMTTAKVVCLSAVEADDKNWIWHARYGHLNFKSLRELGKNHMVTGLPIIKVPDNVFKVCMMGKQTRNSFKSEVASRARQQLEVIYSDVCGPFEVPSLGGNKYFISFIDEFSRMMWIYLIKAKNESFDVFKRFKKKVEKESEKSIKILRTDGGGEYTSNEFKQFLADQGIEHEVTAPYTPQHNGLAERRNRTVMNMVRKKNKAGQMILVGYHPSGAYKLYDPIREKVELGRDVKVCELENWDWKGKCVDKSANTIPLITSQEEYDVENITANTEASTSSNSVADGSKRTRVPSTRLQGFETYRDDVIDTEGDLVHFALFVDTEPVSFEEAIVSNVWKQAMIDEIKAIERNNTWLVAKGFLQKAGLDYHEVYAPVARIETIRLVVAIASVKNWSLSQMDVKSAFLNGPLDEEVYVSQPPGFIKEGKEGMVYKLNKALYGLKQAPRAWNKRIDGFLIQSGFKKSVVEHGVYVKHNSSTAKILIICLYVDDLLVTGNDTSDIATFKELMHSEFEMTDMGKLNYFLGLQFEATSKGILMHQKKYMKELLLKFNMLECNPAVTPIEVNSKLDLDDNGETVNETLYKQMVGSLRYLCNSRPDLAFAVGAVSRFVNSPKKSHMIAVKKIMRYVKGTMNYGILLPNTLSNAVNRLEGFSYSDRCGDHVDRRSTTGYIFKFLDAPISWCSKKQPVIALSSCEAEYIACAFAACQGIWLESLLKDIKIELTEPMQLLVDNKSAINLARNPISHGRSKHIETRFHFIRDQVNKGKIVLSHCPTDEQQADILTKGLKHDRFIGLRNKLGVKSLEHLNYGDVLTMDRKDSKKVVAENFKSQRGKKRVEVPKAAVARSQKGKEAKVIILSSETSDTSSSDESEDFIEEFLRAHKFPHLYPPCPAFGEGRS</sequence>
<organism evidence="1 2">
    <name type="scientific">Trifolium pratense</name>
    <name type="common">Red clover</name>
    <dbReference type="NCBI Taxonomy" id="57577"/>
    <lineage>
        <taxon>Eukaryota</taxon>
        <taxon>Viridiplantae</taxon>
        <taxon>Streptophyta</taxon>
        <taxon>Embryophyta</taxon>
        <taxon>Tracheophyta</taxon>
        <taxon>Spermatophyta</taxon>
        <taxon>Magnoliopsida</taxon>
        <taxon>eudicotyledons</taxon>
        <taxon>Gunneridae</taxon>
        <taxon>Pentapetalae</taxon>
        <taxon>rosids</taxon>
        <taxon>fabids</taxon>
        <taxon>Fabales</taxon>
        <taxon>Fabaceae</taxon>
        <taxon>Papilionoideae</taxon>
        <taxon>50 kb inversion clade</taxon>
        <taxon>NPAAA clade</taxon>
        <taxon>Hologalegina</taxon>
        <taxon>IRL clade</taxon>
        <taxon>Trifolieae</taxon>
        <taxon>Trifolium</taxon>
    </lineage>
</organism>
<proteinExistence type="predicted"/>